<dbReference type="OrthoDB" id="10288573at2759"/>
<evidence type="ECO:0000313" key="1">
    <source>
        <dbReference type="EMBL" id="GER28923.1"/>
    </source>
</evidence>
<comment type="caution">
    <text evidence="1">The sequence shown here is derived from an EMBL/GenBank/DDBJ whole genome shotgun (WGS) entry which is preliminary data.</text>
</comment>
<dbReference type="Proteomes" id="UP000325081">
    <property type="component" value="Unassembled WGS sequence"/>
</dbReference>
<name>A0A5A7P7X5_STRAF</name>
<proteinExistence type="predicted"/>
<dbReference type="AlphaFoldDB" id="A0A5A7P7X5"/>
<accession>A0A5A7P7X5</accession>
<keyword evidence="1" id="KW-0378">Hydrolase</keyword>
<reference evidence="2" key="1">
    <citation type="journal article" date="2019" name="Curr. Biol.">
        <title>Genome Sequence of Striga asiatica Provides Insight into the Evolution of Plant Parasitism.</title>
        <authorList>
            <person name="Yoshida S."/>
            <person name="Kim S."/>
            <person name="Wafula E.K."/>
            <person name="Tanskanen J."/>
            <person name="Kim Y.M."/>
            <person name="Honaas L."/>
            <person name="Yang Z."/>
            <person name="Spallek T."/>
            <person name="Conn C.E."/>
            <person name="Ichihashi Y."/>
            <person name="Cheong K."/>
            <person name="Cui S."/>
            <person name="Der J.P."/>
            <person name="Gundlach H."/>
            <person name="Jiao Y."/>
            <person name="Hori C."/>
            <person name="Ishida J.K."/>
            <person name="Kasahara H."/>
            <person name="Kiba T."/>
            <person name="Kim M.S."/>
            <person name="Koo N."/>
            <person name="Laohavisit A."/>
            <person name="Lee Y.H."/>
            <person name="Lumba S."/>
            <person name="McCourt P."/>
            <person name="Mortimer J.C."/>
            <person name="Mutuku J.M."/>
            <person name="Nomura T."/>
            <person name="Sasaki-Sekimoto Y."/>
            <person name="Seto Y."/>
            <person name="Wang Y."/>
            <person name="Wakatake T."/>
            <person name="Sakakibara H."/>
            <person name="Demura T."/>
            <person name="Yamaguchi S."/>
            <person name="Yoneyama K."/>
            <person name="Manabe R.I."/>
            <person name="Nelson D.C."/>
            <person name="Schulman A.H."/>
            <person name="Timko M.P."/>
            <person name="dePamphilis C.W."/>
            <person name="Choi D."/>
            <person name="Shirasu K."/>
        </authorList>
    </citation>
    <scope>NUCLEOTIDE SEQUENCE [LARGE SCALE GENOMIC DNA]</scope>
    <source>
        <strain evidence="2">cv. UVA1</strain>
    </source>
</reference>
<organism evidence="1 2">
    <name type="scientific">Striga asiatica</name>
    <name type="common">Asiatic witchweed</name>
    <name type="synonym">Buchnera asiatica</name>
    <dbReference type="NCBI Taxonomy" id="4170"/>
    <lineage>
        <taxon>Eukaryota</taxon>
        <taxon>Viridiplantae</taxon>
        <taxon>Streptophyta</taxon>
        <taxon>Embryophyta</taxon>
        <taxon>Tracheophyta</taxon>
        <taxon>Spermatophyta</taxon>
        <taxon>Magnoliopsida</taxon>
        <taxon>eudicotyledons</taxon>
        <taxon>Gunneridae</taxon>
        <taxon>Pentapetalae</taxon>
        <taxon>asterids</taxon>
        <taxon>lamiids</taxon>
        <taxon>Lamiales</taxon>
        <taxon>Orobanchaceae</taxon>
        <taxon>Buchnereae</taxon>
        <taxon>Striga</taxon>
    </lineage>
</organism>
<dbReference type="GO" id="GO:0016787">
    <property type="term" value="F:hydrolase activity"/>
    <property type="evidence" value="ECO:0007669"/>
    <property type="project" value="UniProtKB-KW"/>
</dbReference>
<protein>
    <submittedName>
        <fullName evidence="1">P-loop containing nucleoside triphosphatehydrolases superfamily protein</fullName>
    </submittedName>
</protein>
<dbReference type="EMBL" id="BKCP01003335">
    <property type="protein sequence ID" value="GER28923.1"/>
    <property type="molecule type" value="Genomic_DNA"/>
</dbReference>
<keyword evidence="2" id="KW-1185">Reference proteome</keyword>
<sequence>MQKTAKRAFFKTQTADSFDSEASERRRETKVSIADSRTVWKSRTLAGASMLWTMLRRRERQTGPWRAAFTVNLLELKIVRVGFSLGRVAKTGPFSIRASWARLALATTMMVREPMRRVKIGP</sequence>
<gene>
    <name evidence="1" type="ORF">STAS_04754</name>
</gene>
<evidence type="ECO:0000313" key="2">
    <source>
        <dbReference type="Proteomes" id="UP000325081"/>
    </source>
</evidence>